<keyword evidence="2" id="KW-0812">Transmembrane</keyword>
<dbReference type="Pfam" id="PF18936">
    <property type="entry name" value="DUF5684"/>
    <property type="match status" value="1"/>
</dbReference>
<organism evidence="3 4">
    <name type="scientific">Leucobacter coleopterorum</name>
    <dbReference type="NCBI Taxonomy" id="2714933"/>
    <lineage>
        <taxon>Bacteria</taxon>
        <taxon>Bacillati</taxon>
        <taxon>Actinomycetota</taxon>
        <taxon>Actinomycetes</taxon>
        <taxon>Micrococcales</taxon>
        <taxon>Microbacteriaceae</taxon>
        <taxon>Leucobacter</taxon>
    </lineage>
</organism>
<reference evidence="3 4" key="1">
    <citation type="submission" date="2020-03" db="EMBL/GenBank/DDBJ databases">
        <title>Leucobacter sp. nov., isolated from beetles.</title>
        <authorList>
            <person name="Hyun D.-W."/>
            <person name="Bae J.-W."/>
        </authorList>
    </citation>
    <scope>NUCLEOTIDE SEQUENCE [LARGE SCALE GENOMIC DNA]</scope>
    <source>
        <strain evidence="3 4">HDW9A</strain>
    </source>
</reference>
<feature type="region of interest" description="Disordered" evidence="1">
    <location>
        <begin position="354"/>
        <end position="380"/>
    </location>
</feature>
<feature type="transmembrane region" description="Helical" evidence="2">
    <location>
        <begin position="21"/>
        <end position="38"/>
    </location>
</feature>
<keyword evidence="2" id="KW-0472">Membrane</keyword>
<accession>A0ABX6JZJ9</accession>
<proteinExistence type="predicted"/>
<feature type="region of interest" description="Disordered" evidence="1">
    <location>
        <begin position="203"/>
        <end position="311"/>
    </location>
</feature>
<feature type="compositionally biased region" description="Polar residues" evidence="1">
    <location>
        <begin position="234"/>
        <end position="243"/>
    </location>
</feature>
<evidence type="ECO:0008006" key="5">
    <source>
        <dbReference type="Google" id="ProtNLM"/>
    </source>
</evidence>
<keyword evidence="2" id="KW-1133">Transmembrane helix</keyword>
<sequence>MHGRRDNWRSVGRWDAHRLRNLGLVGLGFIIWYFWALSKLFPKLGLPASHGWIPIWNLWQLIQRGGLPGWLALFLLVPGLNVVALVVTIIAIHRINFEFGKGAGFTVLGAFLAPLWATMLSNHIGDMAYGGTWQPGAPAGQNGHLPYAVGHDGYGQPVQQAPFGGYQNQQQHFMGDSAAGEWQGMPPVQQDPVAGEWQGVVPGVQHGAPQVDPAWQGDAAGQPVAGWQGDPAWQVNSDQQQAYGHSEPLDQSQALPPQQSSWAPPPASGGVPAAPYPGAGQSGQIPQGQIPQGQMPQVPLPSVPPAPTAHPEVAEVPDAFQLNFQQPSFSAAPAPENNWGFSNTTEGAFERLASEGAPPQTESPLGEVMPPQELYSWPGVDPELPIEATAVTPAPVPVPEQVQAPAQPAPEFVPDPEPVATQSETAGEEVPNMHAASMNAAVPQEVAHGSEFEPVAEPAVPTIFETSVPPQEPPAVPAVPVAPAVLPETDAAEDSEEEFDHTVVVAREAAGALSCPVVKCSNCLETTLCSGVSPPPLTGLLP</sequence>
<keyword evidence="4" id="KW-1185">Reference proteome</keyword>
<feature type="compositionally biased region" description="Low complexity" evidence="1">
    <location>
        <begin position="251"/>
        <end position="297"/>
    </location>
</feature>
<dbReference type="InterPro" id="IPR043739">
    <property type="entry name" value="DUF5684"/>
</dbReference>
<dbReference type="Proteomes" id="UP000503441">
    <property type="component" value="Chromosome"/>
</dbReference>
<feature type="transmembrane region" description="Helical" evidence="2">
    <location>
        <begin position="70"/>
        <end position="92"/>
    </location>
</feature>
<name>A0ABX6JZJ9_9MICO</name>
<feature type="compositionally biased region" description="Pro residues" evidence="1">
    <location>
        <begin position="298"/>
        <end position="308"/>
    </location>
</feature>
<feature type="transmembrane region" description="Helical" evidence="2">
    <location>
        <begin position="99"/>
        <end position="117"/>
    </location>
</feature>
<dbReference type="EMBL" id="CP049933">
    <property type="protein sequence ID" value="QIM19336.1"/>
    <property type="molecule type" value="Genomic_DNA"/>
</dbReference>
<evidence type="ECO:0000256" key="1">
    <source>
        <dbReference type="SAM" id="MobiDB-lite"/>
    </source>
</evidence>
<evidence type="ECO:0000313" key="3">
    <source>
        <dbReference type="EMBL" id="QIM19336.1"/>
    </source>
</evidence>
<evidence type="ECO:0000313" key="4">
    <source>
        <dbReference type="Proteomes" id="UP000503441"/>
    </source>
</evidence>
<protein>
    <recommendedName>
        <fullName evidence="5">DNA segregation ATPase FtsK/SpoIIIE, S-DNA-T family</fullName>
    </recommendedName>
</protein>
<gene>
    <name evidence="3" type="ORF">G7066_13520</name>
</gene>
<evidence type="ECO:0000256" key="2">
    <source>
        <dbReference type="SAM" id="Phobius"/>
    </source>
</evidence>
<dbReference type="RefSeq" id="WP_166331579.1">
    <property type="nucleotide sequence ID" value="NZ_CP049933.1"/>
</dbReference>